<dbReference type="PANTHER" id="PTHR36852:SF1">
    <property type="entry name" value="PROTEIN GVPL 2"/>
    <property type="match status" value="1"/>
</dbReference>
<evidence type="ECO:0000256" key="2">
    <source>
        <dbReference type="ARBA" id="ARBA00035108"/>
    </source>
</evidence>
<dbReference type="Pfam" id="PF06386">
    <property type="entry name" value="GvpL_GvpF"/>
    <property type="match status" value="1"/>
</dbReference>
<sequence length="273" mass="28505">MSEPTGALGGDGSPPDVPSAADADSAATATDSEGTYVFGIVAADHPCQLDELTGVGAEPEPVRRVVAEPVAAVVGAAPPRLRAKRRDLAAHHRVLTALAEQGTVLPMRFGVVAPDDDALREQLREAADRYLSALREIAGAAEYNVKLLTDEDAVVRRVADTDPAVLRERGAGDTGYEGRVRLGQAVATAVEAALRADADRLVTTLTPLARRTAPAPPTAGAAVNASFLVTDEQLEPFQGAVHELAHELRTDGEVRCTGPLPPYSFVPDEGGEP</sequence>
<dbReference type="Proteomes" id="UP000680750">
    <property type="component" value="Chromosome"/>
</dbReference>
<dbReference type="GO" id="GO:0031412">
    <property type="term" value="P:gas vesicle organization"/>
    <property type="evidence" value="ECO:0007669"/>
    <property type="project" value="InterPro"/>
</dbReference>
<protein>
    <submittedName>
        <fullName evidence="5">Gas vesicle protein</fullName>
    </submittedName>
</protein>
<evidence type="ECO:0000313" key="5">
    <source>
        <dbReference type="EMBL" id="BCJ31691.1"/>
    </source>
</evidence>
<name>A0A810LBQ7_9ACTN</name>
<dbReference type="KEGG" id="aser:Asera_57990"/>
<accession>A0A810LBQ7</accession>
<evidence type="ECO:0000313" key="6">
    <source>
        <dbReference type="Proteomes" id="UP000680750"/>
    </source>
</evidence>
<dbReference type="AlphaFoldDB" id="A0A810LBQ7"/>
<evidence type="ECO:0000256" key="4">
    <source>
        <dbReference type="SAM" id="MobiDB-lite"/>
    </source>
</evidence>
<feature type="compositionally biased region" description="Low complexity" evidence="4">
    <location>
        <begin position="19"/>
        <end position="28"/>
    </location>
</feature>
<proteinExistence type="inferred from homology"/>
<reference evidence="5" key="1">
    <citation type="submission" date="2020-08" db="EMBL/GenBank/DDBJ databases">
        <title>Whole genome shotgun sequence of Actinocatenispora sera NBRC 101916.</title>
        <authorList>
            <person name="Komaki H."/>
            <person name="Tamura T."/>
        </authorList>
    </citation>
    <scope>NUCLEOTIDE SEQUENCE</scope>
    <source>
        <strain evidence="5">NBRC 101916</strain>
    </source>
</reference>
<dbReference type="RefSeq" id="WP_051801391.1">
    <property type="nucleotide sequence ID" value="NZ_AP023354.1"/>
</dbReference>
<dbReference type="OrthoDB" id="146444at2"/>
<dbReference type="PANTHER" id="PTHR36852">
    <property type="entry name" value="PROTEIN GVPL 2"/>
    <property type="match status" value="1"/>
</dbReference>
<gene>
    <name evidence="5" type="ORF">Asera_57990</name>
</gene>
<evidence type="ECO:0000256" key="1">
    <source>
        <dbReference type="ARBA" id="ARBA00022987"/>
    </source>
</evidence>
<dbReference type="GO" id="GO:0031411">
    <property type="term" value="C:gas vesicle"/>
    <property type="evidence" value="ECO:0007669"/>
    <property type="project" value="UniProtKB-SubCell"/>
</dbReference>
<comment type="subcellular location">
    <subcellularLocation>
        <location evidence="2">Gas vesicle</location>
    </subcellularLocation>
</comment>
<feature type="region of interest" description="Disordered" evidence="4">
    <location>
        <begin position="1"/>
        <end position="28"/>
    </location>
</feature>
<dbReference type="InterPro" id="IPR009430">
    <property type="entry name" value="GvpL/GvpF"/>
</dbReference>
<evidence type="ECO:0000256" key="3">
    <source>
        <dbReference type="ARBA" id="ARBA00035643"/>
    </source>
</evidence>
<keyword evidence="1" id="KW-0304">Gas vesicle</keyword>
<keyword evidence="6" id="KW-1185">Reference proteome</keyword>
<comment type="similarity">
    <text evidence="3">Belongs to the gas vesicle GvpF/GvpL family.</text>
</comment>
<organism evidence="5 6">
    <name type="scientific">Actinocatenispora sera</name>
    <dbReference type="NCBI Taxonomy" id="390989"/>
    <lineage>
        <taxon>Bacteria</taxon>
        <taxon>Bacillati</taxon>
        <taxon>Actinomycetota</taxon>
        <taxon>Actinomycetes</taxon>
        <taxon>Micromonosporales</taxon>
        <taxon>Micromonosporaceae</taxon>
        <taxon>Actinocatenispora</taxon>
    </lineage>
</organism>
<dbReference type="EMBL" id="AP023354">
    <property type="protein sequence ID" value="BCJ31691.1"/>
    <property type="molecule type" value="Genomic_DNA"/>
</dbReference>